<evidence type="ECO:0000313" key="2">
    <source>
        <dbReference type="EMBL" id="CAB4043103.1"/>
    </source>
</evidence>
<dbReference type="Proteomes" id="UP001152795">
    <property type="component" value="Unassembled WGS sequence"/>
</dbReference>
<dbReference type="AlphaFoldDB" id="A0A6S7LT62"/>
<comment type="caution">
    <text evidence="2">The sequence shown here is derived from an EMBL/GenBank/DDBJ whole genome shotgun (WGS) entry which is preliminary data.</text>
</comment>
<sequence length="153" mass="16963">TIGSQKPTQESKKSSKESPMCSSCDSKDETPLSSDRDKWPIGKIEFGCFDEICKLLDLTDRSKKPLMSALGCFDQTTAACIEKKCERMGGMGIAEVVLGRWGSSNHENNVGALKKILKDSMQRDDVVVEIEKWENLRVCHGCGIKLNSLNKPH</sequence>
<accession>A0A6S7LT62</accession>
<keyword evidence="3" id="KW-1185">Reference proteome</keyword>
<dbReference type="SUPFAM" id="SSF47986">
    <property type="entry name" value="DEATH domain"/>
    <property type="match status" value="1"/>
</dbReference>
<name>A0A6S7LT62_PARCT</name>
<protein>
    <submittedName>
        <fullName evidence="2">Uncharacterized protein</fullName>
    </submittedName>
</protein>
<feature type="region of interest" description="Disordered" evidence="1">
    <location>
        <begin position="1"/>
        <end position="36"/>
    </location>
</feature>
<feature type="non-terminal residue" evidence="2">
    <location>
        <position position="1"/>
    </location>
</feature>
<proteinExistence type="predicted"/>
<reference evidence="2" key="1">
    <citation type="submission" date="2020-04" db="EMBL/GenBank/DDBJ databases">
        <authorList>
            <person name="Alioto T."/>
            <person name="Alioto T."/>
            <person name="Gomez Garrido J."/>
        </authorList>
    </citation>
    <scope>NUCLEOTIDE SEQUENCE</scope>
    <source>
        <strain evidence="2">A484AB</strain>
    </source>
</reference>
<dbReference type="EMBL" id="CACRXK020031516">
    <property type="protein sequence ID" value="CAB4043103.1"/>
    <property type="molecule type" value="Genomic_DNA"/>
</dbReference>
<gene>
    <name evidence="2" type="ORF">PACLA_8A064086</name>
</gene>
<evidence type="ECO:0000256" key="1">
    <source>
        <dbReference type="SAM" id="MobiDB-lite"/>
    </source>
</evidence>
<feature type="compositionally biased region" description="Basic and acidic residues" evidence="1">
    <location>
        <begin position="25"/>
        <end position="36"/>
    </location>
</feature>
<evidence type="ECO:0000313" key="3">
    <source>
        <dbReference type="Proteomes" id="UP001152795"/>
    </source>
</evidence>
<dbReference type="InterPro" id="IPR011029">
    <property type="entry name" value="DEATH-like_dom_sf"/>
</dbReference>
<organism evidence="2 3">
    <name type="scientific">Paramuricea clavata</name>
    <name type="common">Red gorgonian</name>
    <name type="synonym">Violescent sea-whip</name>
    <dbReference type="NCBI Taxonomy" id="317549"/>
    <lineage>
        <taxon>Eukaryota</taxon>
        <taxon>Metazoa</taxon>
        <taxon>Cnidaria</taxon>
        <taxon>Anthozoa</taxon>
        <taxon>Octocorallia</taxon>
        <taxon>Malacalcyonacea</taxon>
        <taxon>Plexauridae</taxon>
        <taxon>Paramuricea</taxon>
    </lineage>
</organism>